<organism evidence="2 3">
    <name type="scientific">Arctia plantaginis</name>
    <name type="common">Wood tiger moth</name>
    <name type="synonym">Phalaena plantaginis</name>
    <dbReference type="NCBI Taxonomy" id="874455"/>
    <lineage>
        <taxon>Eukaryota</taxon>
        <taxon>Metazoa</taxon>
        <taxon>Ecdysozoa</taxon>
        <taxon>Arthropoda</taxon>
        <taxon>Hexapoda</taxon>
        <taxon>Insecta</taxon>
        <taxon>Pterygota</taxon>
        <taxon>Neoptera</taxon>
        <taxon>Endopterygota</taxon>
        <taxon>Lepidoptera</taxon>
        <taxon>Glossata</taxon>
        <taxon>Ditrysia</taxon>
        <taxon>Noctuoidea</taxon>
        <taxon>Erebidae</taxon>
        <taxon>Arctiinae</taxon>
        <taxon>Arctia</taxon>
    </lineage>
</organism>
<proteinExistence type="predicted"/>
<dbReference type="AlphaFoldDB" id="A0A8S0Z3G7"/>
<evidence type="ECO:0000256" key="1">
    <source>
        <dbReference type="SAM" id="SignalP"/>
    </source>
</evidence>
<evidence type="ECO:0000313" key="2">
    <source>
        <dbReference type="EMBL" id="CAB3227420.1"/>
    </source>
</evidence>
<feature type="signal peptide" evidence="1">
    <location>
        <begin position="1"/>
        <end position="18"/>
    </location>
</feature>
<dbReference type="EMBL" id="CADEBD010000277">
    <property type="protein sequence ID" value="CAB3227420.1"/>
    <property type="molecule type" value="Genomic_DNA"/>
</dbReference>
<reference evidence="2 3" key="1">
    <citation type="submission" date="2020-04" db="EMBL/GenBank/DDBJ databases">
        <authorList>
            <person name="Wallbank WR R."/>
            <person name="Pardo Diaz C."/>
            <person name="Kozak K."/>
            <person name="Martin S."/>
            <person name="Jiggins C."/>
            <person name="Moest M."/>
            <person name="Warren A I."/>
            <person name="Byers J.R.P. K."/>
            <person name="Montejo-Kovacevich G."/>
            <person name="Yen C E."/>
        </authorList>
    </citation>
    <scope>NUCLEOTIDE SEQUENCE [LARGE SCALE GENOMIC DNA]</scope>
</reference>
<comment type="caution">
    <text evidence="2">The sequence shown here is derived from an EMBL/GenBank/DDBJ whole genome shotgun (WGS) entry which is preliminary data.</text>
</comment>
<evidence type="ECO:0000313" key="3">
    <source>
        <dbReference type="Proteomes" id="UP000494256"/>
    </source>
</evidence>
<sequence>MFIKTCVVSLSALAGAVSRVVCMSPARFQRCTSYTPPLLYPPARRLGDEHQVFTKPMLGTMLRVVAQRYNSERIKVF</sequence>
<keyword evidence="1" id="KW-0732">Signal</keyword>
<protein>
    <recommendedName>
        <fullName evidence="4">Secreted protein</fullName>
    </recommendedName>
</protein>
<feature type="chain" id="PRO_5035814469" description="Secreted protein" evidence="1">
    <location>
        <begin position="19"/>
        <end position="77"/>
    </location>
</feature>
<evidence type="ECO:0008006" key="4">
    <source>
        <dbReference type="Google" id="ProtNLM"/>
    </source>
</evidence>
<gene>
    <name evidence="2" type="ORF">APLA_LOCUS3016</name>
</gene>
<name>A0A8S0Z3G7_ARCPL</name>
<accession>A0A8S0Z3G7</accession>
<dbReference type="Proteomes" id="UP000494256">
    <property type="component" value="Unassembled WGS sequence"/>
</dbReference>